<reference evidence="7" key="1">
    <citation type="submission" date="2017-08" db="EMBL/GenBank/DDBJ databases">
        <authorList>
            <person name="Huang Z."/>
        </authorList>
    </citation>
    <scope>NUCLEOTIDE SEQUENCE [LARGE SCALE GENOMIC DNA]</scope>
    <source>
        <strain evidence="7">SA5d-4</strain>
    </source>
</reference>
<evidence type="ECO:0000256" key="2">
    <source>
        <dbReference type="ARBA" id="ARBA00011738"/>
    </source>
</evidence>
<accession>A0A263BX10</accession>
<evidence type="ECO:0000256" key="1">
    <source>
        <dbReference type="ARBA" id="ARBA00005397"/>
    </source>
</evidence>
<keyword evidence="7" id="KW-1185">Reference proteome</keyword>
<reference evidence="6 7" key="2">
    <citation type="submission" date="2017-09" db="EMBL/GenBank/DDBJ databases">
        <title>Bacillus patelloidae sp. nov., isolated from the intestinal tract of a marine limpet.</title>
        <authorList>
            <person name="Liu R."/>
            <person name="Dong C."/>
            <person name="Shao Z."/>
        </authorList>
    </citation>
    <scope>NUCLEOTIDE SEQUENCE [LARGE SCALE GENOMIC DNA]</scope>
    <source>
        <strain evidence="6 7">SA5d-4</strain>
    </source>
</reference>
<protein>
    <recommendedName>
        <fullName evidence="4">Adapter protein MecA</fullName>
    </recommendedName>
</protein>
<dbReference type="GO" id="GO:0042174">
    <property type="term" value="P:negative regulation of sporulation resulting in formation of a cellular spore"/>
    <property type="evidence" value="ECO:0007669"/>
    <property type="project" value="UniProtKB-UniRule"/>
</dbReference>
<dbReference type="GO" id="GO:0030435">
    <property type="term" value="P:sporulation resulting in formation of a cellular spore"/>
    <property type="evidence" value="ECO:0007669"/>
    <property type="project" value="UniProtKB-KW"/>
</dbReference>
<dbReference type="AlphaFoldDB" id="A0A263BX10"/>
<sequence length="231" mass="26940">MEIERINDNTVKFYISYGDIEERGFDREEIWQNRERGEELFWEMMDEVNEEEEFTVEGPLWIQVQALEKGLEMTVTRATLSEDGSKIEVPLDGDKQIDVPVHEKIESLLDKQFGNQDDDDDLDHEESDLEDEEEMLQFLLSFQDFEDVLSLSEQVSVKSEEVENNLYVMDNIYYLDITFQETMPAKLQDDILSQMLEYGVETSVTIHLVQEYGKLLIAGDALSELKGHFSK</sequence>
<dbReference type="PANTHER" id="PTHR39161">
    <property type="entry name" value="ADAPTER PROTEIN MECA"/>
    <property type="match status" value="1"/>
</dbReference>
<dbReference type="Gene3D" id="3.30.70.1950">
    <property type="match status" value="1"/>
</dbReference>
<evidence type="ECO:0000256" key="3">
    <source>
        <dbReference type="ARBA" id="ARBA00023287"/>
    </source>
</evidence>
<dbReference type="NCBIfam" id="NF002644">
    <property type="entry name" value="PRK02315.1-5"/>
    <property type="match status" value="1"/>
</dbReference>
<dbReference type="InterPro" id="IPR008681">
    <property type="entry name" value="Neg-reg_MecA"/>
</dbReference>
<comment type="caution">
    <text evidence="6">The sequence shown here is derived from an EMBL/GenBank/DDBJ whole genome shotgun (WGS) entry which is preliminary data.</text>
</comment>
<comment type="similarity">
    <text evidence="1 4">Belongs to the MecA family.</text>
</comment>
<dbReference type="InterPro" id="IPR038471">
    <property type="entry name" value="MecA_C_sf"/>
</dbReference>
<proteinExistence type="inferred from homology"/>
<gene>
    <name evidence="4" type="primary">mecA</name>
    <name evidence="6" type="ORF">CIB95_01475</name>
</gene>
<dbReference type="PANTHER" id="PTHR39161:SF1">
    <property type="entry name" value="ADAPTER PROTEIN MECA 1"/>
    <property type="match status" value="1"/>
</dbReference>
<evidence type="ECO:0000256" key="5">
    <source>
        <dbReference type="SAM" id="MobiDB-lite"/>
    </source>
</evidence>
<dbReference type="Proteomes" id="UP000217083">
    <property type="component" value="Unassembled WGS sequence"/>
</dbReference>
<name>A0A263BX10_9BACI</name>
<keyword evidence="4" id="KW-0749">Sporulation</keyword>
<evidence type="ECO:0000256" key="4">
    <source>
        <dbReference type="HAMAP-Rule" id="MF_01124"/>
    </source>
</evidence>
<dbReference type="PIRSF" id="PIRSF029008">
    <property type="entry name" value="MecA"/>
    <property type="match status" value="1"/>
</dbReference>
<comment type="domain">
    <text evidence="4">The N-terminal domain has binding sites for ComK and probably for unfolded/aggregated proteins; the C-terminal domain interacts with ClpC.</text>
</comment>
<keyword evidence="3 4" id="KW-0178">Competence</keyword>
<evidence type="ECO:0000313" key="6">
    <source>
        <dbReference type="EMBL" id="OZM58269.1"/>
    </source>
</evidence>
<feature type="compositionally biased region" description="Acidic residues" evidence="5">
    <location>
        <begin position="116"/>
        <end position="129"/>
    </location>
</feature>
<dbReference type="GO" id="GO:0030674">
    <property type="term" value="F:protein-macromolecule adaptor activity"/>
    <property type="evidence" value="ECO:0007669"/>
    <property type="project" value="UniProtKB-UniRule"/>
</dbReference>
<feature type="region of interest" description="Disordered" evidence="5">
    <location>
        <begin position="110"/>
        <end position="129"/>
    </location>
</feature>
<dbReference type="GO" id="GO:0030420">
    <property type="term" value="P:establishment of competence for transformation"/>
    <property type="evidence" value="ECO:0007669"/>
    <property type="project" value="UniProtKB-KW"/>
</dbReference>
<dbReference type="GO" id="GO:0045808">
    <property type="term" value="P:negative regulation of establishment of competence for transformation"/>
    <property type="evidence" value="ECO:0007669"/>
    <property type="project" value="UniProtKB-UniRule"/>
</dbReference>
<organism evidence="6 7">
    <name type="scientific">Lottiidibacillus patelloidae</name>
    <dbReference type="NCBI Taxonomy" id="2670334"/>
    <lineage>
        <taxon>Bacteria</taxon>
        <taxon>Bacillati</taxon>
        <taxon>Bacillota</taxon>
        <taxon>Bacilli</taxon>
        <taxon>Bacillales</taxon>
        <taxon>Bacillaceae</taxon>
        <taxon>Lottiidibacillus</taxon>
    </lineage>
</organism>
<comment type="subunit">
    <text evidence="2 4">Homodimer.</text>
</comment>
<dbReference type="EMBL" id="NPIA01000001">
    <property type="protein sequence ID" value="OZM58269.1"/>
    <property type="molecule type" value="Genomic_DNA"/>
</dbReference>
<evidence type="ECO:0000313" key="7">
    <source>
        <dbReference type="Proteomes" id="UP000217083"/>
    </source>
</evidence>
<comment type="function">
    <text evidence="4">Enables the recognition and targeting of unfolded and aggregated proteins to the ClpC protease or to other proteins involved in proteolysis. Acts negatively in the development of competence by binding ComK and recruiting it to the ClpCP protease. When overexpressed, inhibits sporulation. Also involved in Spx degradation by ClpC.</text>
</comment>
<dbReference type="HAMAP" id="MF_01124">
    <property type="entry name" value="MecA"/>
    <property type="match status" value="1"/>
</dbReference>
<dbReference type="Pfam" id="PF05389">
    <property type="entry name" value="MecA"/>
    <property type="match status" value="1"/>
</dbReference>
<dbReference type="RefSeq" id="WP_094920875.1">
    <property type="nucleotide sequence ID" value="NZ_NPIA01000001.1"/>
</dbReference>